<dbReference type="AlphaFoldDB" id="A0A2K8SJI0"/>
<keyword evidence="3" id="KW-1185">Reference proteome</keyword>
<dbReference type="InterPro" id="IPR010998">
    <property type="entry name" value="Integrase_recombinase_N"/>
</dbReference>
<keyword evidence="1" id="KW-0238">DNA-binding</keyword>
<dbReference type="EMBL" id="CP024785">
    <property type="protein sequence ID" value="AUB35591.1"/>
    <property type="molecule type" value="Genomic_DNA"/>
</dbReference>
<dbReference type="KEGG" id="nfl:COO91_01481"/>
<name>A0A2K8SJI0_9NOSO</name>
<organism evidence="2 3">
    <name type="scientific">Nostoc flagelliforme CCNUN1</name>
    <dbReference type="NCBI Taxonomy" id="2038116"/>
    <lineage>
        <taxon>Bacteria</taxon>
        <taxon>Bacillati</taxon>
        <taxon>Cyanobacteriota</taxon>
        <taxon>Cyanophyceae</taxon>
        <taxon>Nostocales</taxon>
        <taxon>Nostocaceae</taxon>
        <taxon>Nostoc</taxon>
    </lineage>
</organism>
<gene>
    <name evidence="2" type="ORF">COO91_01481</name>
</gene>
<reference evidence="2 3" key="1">
    <citation type="submission" date="2017-11" db="EMBL/GenBank/DDBJ databases">
        <title>Complete genome of a free-living desiccation-tolerant cyanobacterium and its photosynthetic adaptation to extreme terrestrial habitat.</title>
        <authorList>
            <person name="Shang J."/>
        </authorList>
    </citation>
    <scope>NUCLEOTIDE SEQUENCE [LARGE SCALE GENOMIC DNA]</scope>
    <source>
        <strain evidence="2 3">CCNUN1</strain>
    </source>
</reference>
<dbReference type="RefSeq" id="WP_157816366.1">
    <property type="nucleotide sequence ID" value="NZ_CAWNNC010000001.1"/>
</dbReference>
<evidence type="ECO:0000313" key="3">
    <source>
        <dbReference type="Proteomes" id="UP000232003"/>
    </source>
</evidence>
<evidence type="ECO:0000256" key="1">
    <source>
        <dbReference type="ARBA" id="ARBA00023125"/>
    </source>
</evidence>
<proteinExistence type="predicted"/>
<dbReference type="Gene3D" id="1.10.150.130">
    <property type="match status" value="1"/>
</dbReference>
<dbReference type="GO" id="GO:0003677">
    <property type="term" value="F:DNA binding"/>
    <property type="evidence" value="ECO:0007669"/>
    <property type="project" value="UniProtKB-KW"/>
</dbReference>
<accession>A0A2K8SJI0</accession>
<dbReference type="OrthoDB" id="518743at2"/>
<sequence>MTIKRLIICEICGRTSTCQLRRDICHSCYKRETKSVCKHCGMAKNQVSSTTGLCPRCIKKLSRPVAACSRCSQIKSIYDEKNWFCKVCKDIVSYSLRKQGKAQLGKVECSVCGQLRISCQLQRDICLTCSYKERNGVKPCTQCGQSKVIINKAKNLCKYCYHNELAKKSLTVYVINFSTPYPCNKALFDLLVSTIDWSSVSQKINQQFRRFGRFLQQRYLPNPLTWEAIEENLPQLEATNRAIPKSIRSSLLELGHLLAVQGKLESRENYILRRNALQPLNTAPIGIQPLLQLYVSWLWEKKTTPATVRDHMEVIAAFWTWSFKFAIYSPEQVQPSFISNYLLTLYWQWKCSICQKAVDFDPHQRQPPEVCLGCSSLHCFTQASRYSHNTIRQHCSKLFVFFEWALNNRLTLINPVKHKVPALPPTIKHYPLEIIPQLCEYISAPNAEPLEAFVLYLIIFHALSVWELQHAEIPTVLSLQKSIIPLSLPDAYYIIVPRPKPSRGSRTPGRPSTHLDFPEIASSWAQREIVYPKPFETVSRFEF</sequence>
<protein>
    <submittedName>
        <fullName evidence="2">Integrase/recombinase, N-terminal</fullName>
    </submittedName>
</protein>
<evidence type="ECO:0000313" key="2">
    <source>
        <dbReference type="EMBL" id="AUB35591.1"/>
    </source>
</evidence>
<dbReference type="Proteomes" id="UP000232003">
    <property type="component" value="Chromosome"/>
</dbReference>